<dbReference type="Pfam" id="PF08447">
    <property type="entry name" value="PAS_3"/>
    <property type="match status" value="1"/>
</dbReference>
<comment type="catalytic activity">
    <reaction evidence="1">
        <text>ATP + protein L-histidine = ADP + protein N-phospho-L-histidine.</text>
        <dbReference type="EC" id="2.7.13.3"/>
    </reaction>
</comment>
<keyword evidence="8" id="KW-1185">Reference proteome</keyword>
<evidence type="ECO:0000313" key="8">
    <source>
        <dbReference type="Proteomes" id="UP001156702"/>
    </source>
</evidence>
<dbReference type="InterPro" id="IPR000014">
    <property type="entry name" value="PAS"/>
</dbReference>
<sequence>MQQKQPSFVSSRHYMDVAERFLDVGFWNADMTTGEVRGTDGFYRILGLPRDEAFSLHRWVSLLHPDDREDFRSLYAVVTMGVSVSREVRLVDGDRPPRRIRIAVEEPTTMNRIVGLVQDAAAEREAKAALYRERARLNAFIEMVGGAFWARDLNGVVGDLRGWDSMTGQPPVQCGKEGWLEAIHPDDRERIEETREACERDGLPRDISYRLLYADGQYREVLARTTPVRQENGTPMEWIGLIEETWRRDTVGSQNDPTLRPQQLRAARVMLGWSAETLAQEAGVSIATIRRYETTGEHMKDATVSAIVAALARHGLVLTSSSTEMGLRLRHSHMPD</sequence>
<accession>A0ABQ5ZT22</accession>
<keyword evidence="4" id="KW-0808">Transferase</keyword>
<dbReference type="SUPFAM" id="SSF55785">
    <property type="entry name" value="PYP-like sensor domain (PAS domain)"/>
    <property type="match status" value="2"/>
</dbReference>
<evidence type="ECO:0000256" key="1">
    <source>
        <dbReference type="ARBA" id="ARBA00000085"/>
    </source>
</evidence>
<dbReference type="SUPFAM" id="SSF47413">
    <property type="entry name" value="lambda repressor-like DNA-binding domains"/>
    <property type="match status" value="1"/>
</dbReference>
<organism evidence="7 8">
    <name type="scientific">Shinella yambaruensis</name>
    <dbReference type="NCBI Taxonomy" id="415996"/>
    <lineage>
        <taxon>Bacteria</taxon>
        <taxon>Pseudomonadati</taxon>
        <taxon>Pseudomonadota</taxon>
        <taxon>Alphaproteobacteria</taxon>
        <taxon>Hyphomicrobiales</taxon>
        <taxon>Rhizobiaceae</taxon>
        <taxon>Shinella</taxon>
    </lineage>
</organism>
<dbReference type="InterPro" id="IPR010982">
    <property type="entry name" value="Lambda_DNA-bd_dom_sf"/>
</dbReference>
<keyword evidence="3" id="KW-0597">Phosphoprotein</keyword>
<dbReference type="PANTHER" id="PTHR43304:SF1">
    <property type="entry name" value="PAC DOMAIN-CONTAINING PROTEIN"/>
    <property type="match status" value="1"/>
</dbReference>
<dbReference type="CDD" id="cd00093">
    <property type="entry name" value="HTH_XRE"/>
    <property type="match status" value="1"/>
</dbReference>
<evidence type="ECO:0000259" key="6">
    <source>
        <dbReference type="PROSITE" id="PS50943"/>
    </source>
</evidence>
<dbReference type="CDD" id="cd00130">
    <property type="entry name" value="PAS"/>
    <property type="match status" value="2"/>
</dbReference>
<dbReference type="InterPro" id="IPR052162">
    <property type="entry name" value="Sensor_kinase/Photoreceptor"/>
</dbReference>
<dbReference type="Proteomes" id="UP001156702">
    <property type="component" value="Unassembled WGS sequence"/>
</dbReference>
<dbReference type="EC" id="2.7.13.3" evidence="2"/>
<dbReference type="SMART" id="SM00530">
    <property type="entry name" value="HTH_XRE"/>
    <property type="match status" value="1"/>
</dbReference>
<evidence type="ECO:0000256" key="5">
    <source>
        <dbReference type="ARBA" id="ARBA00022777"/>
    </source>
</evidence>
<evidence type="ECO:0000313" key="7">
    <source>
        <dbReference type="EMBL" id="GLR54889.1"/>
    </source>
</evidence>
<proteinExistence type="predicted"/>
<name>A0ABQ5ZT22_9HYPH</name>
<keyword evidence="5" id="KW-0418">Kinase</keyword>
<dbReference type="PROSITE" id="PS50943">
    <property type="entry name" value="HTH_CROC1"/>
    <property type="match status" value="1"/>
</dbReference>
<evidence type="ECO:0000256" key="4">
    <source>
        <dbReference type="ARBA" id="ARBA00022679"/>
    </source>
</evidence>
<dbReference type="Gene3D" id="3.30.450.20">
    <property type="entry name" value="PAS domain"/>
    <property type="match status" value="2"/>
</dbReference>
<dbReference type="InterPro" id="IPR035965">
    <property type="entry name" value="PAS-like_dom_sf"/>
</dbReference>
<dbReference type="Gene3D" id="1.10.260.40">
    <property type="entry name" value="lambda repressor-like DNA-binding domains"/>
    <property type="match status" value="1"/>
</dbReference>
<feature type="domain" description="HTH cro/C1-type" evidence="6">
    <location>
        <begin position="264"/>
        <end position="294"/>
    </location>
</feature>
<reference evidence="8" key="1">
    <citation type="journal article" date="2019" name="Int. J. Syst. Evol. Microbiol.">
        <title>The Global Catalogue of Microorganisms (GCM) 10K type strain sequencing project: providing services to taxonomists for standard genome sequencing and annotation.</title>
        <authorList>
            <consortium name="The Broad Institute Genomics Platform"/>
            <consortium name="The Broad Institute Genome Sequencing Center for Infectious Disease"/>
            <person name="Wu L."/>
            <person name="Ma J."/>
        </authorList>
    </citation>
    <scope>NUCLEOTIDE SEQUENCE [LARGE SCALE GENOMIC DNA]</scope>
    <source>
        <strain evidence="8">NBRC 102122</strain>
    </source>
</reference>
<dbReference type="InterPro" id="IPR001387">
    <property type="entry name" value="Cro/C1-type_HTH"/>
</dbReference>
<dbReference type="InterPro" id="IPR013655">
    <property type="entry name" value="PAS_fold_3"/>
</dbReference>
<evidence type="ECO:0000256" key="3">
    <source>
        <dbReference type="ARBA" id="ARBA00022553"/>
    </source>
</evidence>
<dbReference type="NCBIfam" id="TIGR00229">
    <property type="entry name" value="sensory_box"/>
    <property type="match status" value="1"/>
</dbReference>
<protein>
    <recommendedName>
        <fullName evidence="2">histidine kinase</fullName>
        <ecNumber evidence="2">2.7.13.3</ecNumber>
    </recommendedName>
</protein>
<dbReference type="RefSeq" id="WP_244770116.1">
    <property type="nucleotide sequence ID" value="NZ_BSOP01000060.1"/>
</dbReference>
<dbReference type="PANTHER" id="PTHR43304">
    <property type="entry name" value="PHYTOCHROME-LIKE PROTEIN CPH1"/>
    <property type="match status" value="1"/>
</dbReference>
<comment type="caution">
    <text evidence="7">The sequence shown here is derived from an EMBL/GenBank/DDBJ whole genome shotgun (WGS) entry which is preliminary data.</text>
</comment>
<gene>
    <name evidence="7" type="ORF">GCM10007923_61080</name>
</gene>
<evidence type="ECO:0000256" key="2">
    <source>
        <dbReference type="ARBA" id="ARBA00012438"/>
    </source>
</evidence>
<dbReference type="Pfam" id="PF01381">
    <property type="entry name" value="HTH_3"/>
    <property type="match status" value="1"/>
</dbReference>
<dbReference type="EMBL" id="BSOP01000060">
    <property type="protein sequence ID" value="GLR54889.1"/>
    <property type="molecule type" value="Genomic_DNA"/>
</dbReference>